<dbReference type="SMART" id="SM00504">
    <property type="entry name" value="Ubox"/>
    <property type="match status" value="1"/>
</dbReference>
<dbReference type="InterPro" id="IPR003613">
    <property type="entry name" value="Ubox_domain"/>
</dbReference>
<feature type="repeat" description="ARM" evidence="8">
    <location>
        <begin position="346"/>
        <end position="388"/>
    </location>
</feature>
<keyword evidence="6" id="KW-0677">Repeat</keyword>
<comment type="catalytic activity">
    <reaction evidence="1">
        <text>S-ubiquitinyl-[E2 ubiquitin-conjugating enzyme]-L-cysteine + [acceptor protein]-L-lysine = [E2 ubiquitin-conjugating enzyme]-L-cysteine + N(6)-ubiquitinyl-[acceptor protein]-L-lysine.</text>
        <dbReference type="EC" id="2.3.2.27"/>
    </reaction>
</comment>
<dbReference type="Gene3D" id="1.25.10.10">
    <property type="entry name" value="Leucine-rich Repeat Variant"/>
    <property type="match status" value="2"/>
</dbReference>
<dbReference type="PANTHER" id="PTHR23315">
    <property type="entry name" value="U BOX DOMAIN-CONTAINING"/>
    <property type="match status" value="1"/>
</dbReference>
<dbReference type="InterPro" id="IPR057623">
    <property type="entry name" value="PUB12-19-like_N"/>
</dbReference>
<dbReference type="Gene3D" id="3.30.40.10">
    <property type="entry name" value="Zinc/RING finger domain, C3HC4 (zinc finger)"/>
    <property type="match status" value="1"/>
</dbReference>
<dbReference type="InterPro" id="IPR045210">
    <property type="entry name" value="RING-Ubox_PUB"/>
</dbReference>
<evidence type="ECO:0000256" key="8">
    <source>
        <dbReference type="PROSITE-ProRule" id="PRU00259"/>
    </source>
</evidence>
<dbReference type="EC" id="2.3.2.27" evidence="4"/>
<dbReference type="CDD" id="cd16664">
    <property type="entry name" value="RING-Ubox_PUB"/>
    <property type="match status" value="1"/>
</dbReference>
<dbReference type="FunFam" id="1.20.930.20:FF:000002">
    <property type="entry name" value="RING-type E3 ubiquitin transferase"/>
    <property type="match status" value="1"/>
</dbReference>
<sequence length="582" mass="62209">MEAEMTALLENLHRILRETLDITEFEPPMKKQCSRLSRRLRLLTPLVEELGEMTEKLPGEAVKGLSSLTEAVVEAKNLLTFGRQGSTVYMEVWREQIESNFEGVSVRLTKALGEISYEQLDISFEAKEQAGLALSQFGRAQESLGASNTGLASKELCISNKSNELEPDPTSPVGSLDRLKSIGAEGLKEESLHLREMTVAGSLRGSATENTSVPVPLENVEDLLVAESNSFAASANVTSVPLCCKGKANTELSCQTPIIPSDFCCPISLELMRDPVIISSGQTYERACIKKWFDAGHETCPKTRQQLSSRSLIPNHVLCSLITNWCELRRLTKCNSVSRVSIAEAGAIPLLSKLLYANDSLTQEHAVTALLNLSICGDNKQSIISSGALSGILHVLKNGTTQARENAAATFFSLSKAAEHKKTIGACGAIPALVSLLNEGTPRGKVDAAAALFNLCMNQGNKGRAVMAGLVPVLVTMLTEPDMLDKALAIIALLASHPDGKAALGAFNALPSLVEVVKNGSPVNKENGTAILVHLCTESPEYVLEAIDCGVIVPLLDLAKNGSERAKQKAAQLIKLIGGTAA</sequence>
<dbReference type="OrthoDB" id="10064100at2759"/>
<gene>
    <name evidence="10" type="ORF">Tsubulata_018703</name>
</gene>
<keyword evidence="7" id="KW-0833">Ubl conjugation pathway</keyword>
<organism evidence="10 11">
    <name type="scientific">Turnera subulata</name>
    <dbReference type="NCBI Taxonomy" id="218843"/>
    <lineage>
        <taxon>Eukaryota</taxon>
        <taxon>Viridiplantae</taxon>
        <taxon>Streptophyta</taxon>
        <taxon>Embryophyta</taxon>
        <taxon>Tracheophyta</taxon>
        <taxon>Spermatophyta</taxon>
        <taxon>Magnoliopsida</taxon>
        <taxon>eudicotyledons</taxon>
        <taxon>Gunneridae</taxon>
        <taxon>Pentapetalae</taxon>
        <taxon>rosids</taxon>
        <taxon>fabids</taxon>
        <taxon>Malpighiales</taxon>
        <taxon>Passifloraceae</taxon>
        <taxon>Turnera</taxon>
    </lineage>
</organism>
<evidence type="ECO:0000313" key="10">
    <source>
        <dbReference type="EMBL" id="KAJ4841007.1"/>
    </source>
</evidence>
<dbReference type="AlphaFoldDB" id="A0A9Q0JH81"/>
<dbReference type="GO" id="GO:0016567">
    <property type="term" value="P:protein ubiquitination"/>
    <property type="evidence" value="ECO:0007669"/>
    <property type="project" value="InterPro"/>
</dbReference>
<dbReference type="PROSITE" id="PS51698">
    <property type="entry name" value="U_BOX"/>
    <property type="match status" value="1"/>
</dbReference>
<accession>A0A9Q0JH81</accession>
<evidence type="ECO:0000256" key="6">
    <source>
        <dbReference type="ARBA" id="ARBA00022737"/>
    </source>
</evidence>
<keyword evidence="5" id="KW-0808">Transferase</keyword>
<comment type="pathway">
    <text evidence="3">Protein modification; protein ubiquitination.</text>
</comment>
<dbReference type="GO" id="GO:0061630">
    <property type="term" value="F:ubiquitin protein ligase activity"/>
    <property type="evidence" value="ECO:0007669"/>
    <property type="project" value="UniProtKB-EC"/>
</dbReference>
<comment type="caution">
    <text evidence="10">The sequence shown here is derived from an EMBL/GenBank/DDBJ whole genome shotgun (WGS) entry which is preliminary data.</text>
</comment>
<evidence type="ECO:0000256" key="1">
    <source>
        <dbReference type="ARBA" id="ARBA00000900"/>
    </source>
</evidence>
<feature type="repeat" description="ARM" evidence="8">
    <location>
        <begin position="428"/>
        <end position="470"/>
    </location>
</feature>
<evidence type="ECO:0000256" key="4">
    <source>
        <dbReference type="ARBA" id="ARBA00012483"/>
    </source>
</evidence>
<dbReference type="Pfam" id="PF25368">
    <property type="entry name" value="PUB10_N"/>
    <property type="match status" value="1"/>
</dbReference>
<evidence type="ECO:0000256" key="3">
    <source>
        <dbReference type="ARBA" id="ARBA00004906"/>
    </source>
</evidence>
<protein>
    <recommendedName>
        <fullName evidence="4">RING-type E3 ubiquitin transferase</fullName>
        <ecNumber evidence="4">2.3.2.27</ecNumber>
    </recommendedName>
</protein>
<dbReference type="Pfam" id="PF00514">
    <property type="entry name" value="Arm"/>
    <property type="match status" value="2"/>
</dbReference>
<dbReference type="PANTHER" id="PTHR23315:SF252">
    <property type="entry name" value="RING-TYPE E3 UBIQUITIN TRANSFERASE"/>
    <property type="match status" value="1"/>
</dbReference>
<evidence type="ECO:0000256" key="7">
    <source>
        <dbReference type="ARBA" id="ARBA00022786"/>
    </source>
</evidence>
<dbReference type="Proteomes" id="UP001141552">
    <property type="component" value="Unassembled WGS sequence"/>
</dbReference>
<name>A0A9Q0JH81_9ROSI</name>
<proteinExistence type="predicted"/>
<dbReference type="EMBL" id="JAKUCV010002906">
    <property type="protein sequence ID" value="KAJ4841007.1"/>
    <property type="molecule type" value="Genomic_DNA"/>
</dbReference>
<dbReference type="Gene3D" id="1.20.930.20">
    <property type="entry name" value="Adaptor protein Cbl, N-terminal domain"/>
    <property type="match status" value="1"/>
</dbReference>
<dbReference type="InterPro" id="IPR016024">
    <property type="entry name" value="ARM-type_fold"/>
</dbReference>
<evidence type="ECO:0000256" key="2">
    <source>
        <dbReference type="ARBA" id="ARBA00003861"/>
    </source>
</evidence>
<evidence type="ECO:0000256" key="5">
    <source>
        <dbReference type="ARBA" id="ARBA00022679"/>
    </source>
</evidence>
<dbReference type="InterPro" id="IPR000225">
    <property type="entry name" value="Armadillo"/>
</dbReference>
<dbReference type="PROSITE" id="PS50176">
    <property type="entry name" value="ARM_REPEAT"/>
    <property type="match status" value="2"/>
</dbReference>
<dbReference type="SUPFAM" id="SSF48371">
    <property type="entry name" value="ARM repeat"/>
    <property type="match status" value="1"/>
</dbReference>
<reference evidence="10" key="2">
    <citation type="journal article" date="2023" name="Plants (Basel)">
        <title>Annotation of the Turnera subulata (Passifloraceae) Draft Genome Reveals the S-Locus Evolved after the Divergence of Turneroideae from Passifloroideae in a Stepwise Manner.</title>
        <authorList>
            <person name="Henning P.M."/>
            <person name="Roalson E.H."/>
            <person name="Mir W."/>
            <person name="McCubbin A.G."/>
            <person name="Shore J.S."/>
        </authorList>
    </citation>
    <scope>NUCLEOTIDE SEQUENCE</scope>
    <source>
        <strain evidence="10">F60SS</strain>
    </source>
</reference>
<dbReference type="SMART" id="SM00185">
    <property type="entry name" value="ARM"/>
    <property type="match status" value="5"/>
</dbReference>
<evidence type="ECO:0000259" key="9">
    <source>
        <dbReference type="PROSITE" id="PS51698"/>
    </source>
</evidence>
<dbReference type="FunFam" id="3.30.40.10:FF:000562">
    <property type="entry name" value="RING-type E3 ubiquitin transferase"/>
    <property type="match status" value="1"/>
</dbReference>
<reference evidence="10" key="1">
    <citation type="submission" date="2022-02" db="EMBL/GenBank/DDBJ databases">
        <authorList>
            <person name="Henning P.M."/>
            <person name="McCubbin A.G."/>
            <person name="Shore J.S."/>
        </authorList>
    </citation>
    <scope>NUCLEOTIDE SEQUENCE</scope>
    <source>
        <strain evidence="10">F60SS</strain>
        <tissue evidence="10">Leaves</tissue>
    </source>
</reference>
<dbReference type="Pfam" id="PF04564">
    <property type="entry name" value="U-box"/>
    <property type="match status" value="1"/>
</dbReference>
<dbReference type="InterPro" id="IPR036537">
    <property type="entry name" value="Adaptor_Cbl_N_dom_sf"/>
</dbReference>
<dbReference type="GO" id="GO:0007166">
    <property type="term" value="P:cell surface receptor signaling pathway"/>
    <property type="evidence" value="ECO:0007669"/>
    <property type="project" value="InterPro"/>
</dbReference>
<evidence type="ECO:0000313" key="11">
    <source>
        <dbReference type="Proteomes" id="UP001141552"/>
    </source>
</evidence>
<keyword evidence="11" id="KW-1185">Reference proteome</keyword>
<comment type="function">
    <text evidence="2">Functions as an E3 ubiquitin ligase.</text>
</comment>
<dbReference type="InterPro" id="IPR011989">
    <property type="entry name" value="ARM-like"/>
</dbReference>
<dbReference type="SUPFAM" id="SSF57850">
    <property type="entry name" value="RING/U-box"/>
    <property type="match status" value="1"/>
</dbReference>
<feature type="domain" description="U-box" evidence="9">
    <location>
        <begin position="258"/>
        <end position="332"/>
    </location>
</feature>
<dbReference type="InterPro" id="IPR013083">
    <property type="entry name" value="Znf_RING/FYVE/PHD"/>
</dbReference>